<dbReference type="Proteomes" id="UP000265200">
    <property type="component" value="Chromosome 8"/>
</dbReference>
<dbReference type="Gene3D" id="3.30.420.10">
    <property type="entry name" value="Ribonuclease H-like superfamily/Ribonuclease H"/>
    <property type="match status" value="1"/>
</dbReference>
<reference evidence="2" key="3">
    <citation type="submission" date="2025-08" db="UniProtKB">
        <authorList>
            <consortium name="Ensembl"/>
        </authorList>
    </citation>
    <scope>IDENTIFICATION</scope>
    <source>
        <strain evidence="2">HSOK</strain>
    </source>
</reference>
<reference evidence="2 3" key="2">
    <citation type="submission" date="2017-04" db="EMBL/GenBank/DDBJ databases">
        <title>CpG methylation of centromeres and impact of large insertions on vertebrate speciation.</title>
        <authorList>
            <person name="Ichikawa K."/>
            <person name="Yoshimura J."/>
            <person name="Morishita S."/>
        </authorList>
    </citation>
    <scope>NUCLEOTIDE SEQUENCE</scope>
    <source>
        <strain evidence="2 3">HSOK</strain>
    </source>
</reference>
<dbReference type="Ensembl" id="ENSORLT00015005652.1">
    <property type="protein sequence ID" value="ENSORLP00015005605.1"/>
    <property type="gene ID" value="ENSORLG00015006374.1"/>
</dbReference>
<name>A0A3P9HCV1_ORYLA</name>
<sequence length="96" mass="10857">VASFPKPGCANLTVSSYLRDTIEPLNTLQFHQHTPDFLFMDDNAPPHGARIVAAGLQDVREPHMVWPTVSPDLNPIEDIWKPLKQRLDDCTPPFHM</sequence>
<protein>
    <recommendedName>
        <fullName evidence="1">Tc1-like transposase DDE domain-containing protein</fullName>
    </recommendedName>
</protein>
<dbReference type="Pfam" id="PF13358">
    <property type="entry name" value="DDE_3"/>
    <property type="match status" value="1"/>
</dbReference>
<proteinExistence type="predicted"/>
<evidence type="ECO:0000313" key="3">
    <source>
        <dbReference type="Proteomes" id="UP000265200"/>
    </source>
</evidence>
<feature type="domain" description="Tc1-like transposase DDE" evidence="1">
    <location>
        <begin position="17"/>
        <end position="89"/>
    </location>
</feature>
<organism evidence="2 3">
    <name type="scientific">Oryzias latipes</name>
    <name type="common">Japanese rice fish</name>
    <name type="synonym">Japanese killifish</name>
    <dbReference type="NCBI Taxonomy" id="8090"/>
    <lineage>
        <taxon>Eukaryota</taxon>
        <taxon>Metazoa</taxon>
        <taxon>Chordata</taxon>
        <taxon>Craniata</taxon>
        <taxon>Vertebrata</taxon>
        <taxon>Euteleostomi</taxon>
        <taxon>Actinopterygii</taxon>
        <taxon>Neopterygii</taxon>
        <taxon>Teleostei</taxon>
        <taxon>Neoteleostei</taxon>
        <taxon>Acanthomorphata</taxon>
        <taxon>Ovalentaria</taxon>
        <taxon>Atherinomorphae</taxon>
        <taxon>Beloniformes</taxon>
        <taxon>Adrianichthyidae</taxon>
        <taxon>Oryziinae</taxon>
        <taxon>Oryzias</taxon>
    </lineage>
</organism>
<reference key="1">
    <citation type="journal article" date="2007" name="Nature">
        <title>The medaka draft genome and insights into vertebrate genome evolution.</title>
        <authorList>
            <person name="Kasahara M."/>
            <person name="Naruse K."/>
            <person name="Sasaki S."/>
            <person name="Nakatani Y."/>
            <person name="Qu W."/>
            <person name="Ahsan B."/>
            <person name="Yamada T."/>
            <person name="Nagayasu Y."/>
            <person name="Doi K."/>
            <person name="Kasai Y."/>
            <person name="Jindo T."/>
            <person name="Kobayashi D."/>
            <person name="Shimada A."/>
            <person name="Toyoda A."/>
            <person name="Kuroki Y."/>
            <person name="Fujiyama A."/>
            <person name="Sasaki T."/>
            <person name="Shimizu A."/>
            <person name="Asakawa S."/>
            <person name="Shimizu N."/>
            <person name="Hashimoto S."/>
            <person name="Yang J."/>
            <person name="Lee Y."/>
            <person name="Matsushima K."/>
            <person name="Sugano S."/>
            <person name="Sakaizumi M."/>
            <person name="Narita T."/>
            <person name="Ohishi K."/>
            <person name="Haga S."/>
            <person name="Ohta F."/>
            <person name="Nomoto H."/>
            <person name="Nogata K."/>
            <person name="Morishita T."/>
            <person name="Endo T."/>
            <person name="Shin-I T."/>
            <person name="Takeda H."/>
            <person name="Morishita S."/>
            <person name="Kohara Y."/>
        </authorList>
    </citation>
    <scope>NUCLEOTIDE SEQUENCE [LARGE SCALE GENOMIC DNA]</scope>
    <source>
        <strain>Hd-rR</strain>
    </source>
</reference>
<dbReference type="InterPro" id="IPR038717">
    <property type="entry name" value="Tc1-like_DDE_dom"/>
</dbReference>
<evidence type="ECO:0000259" key="1">
    <source>
        <dbReference type="Pfam" id="PF13358"/>
    </source>
</evidence>
<evidence type="ECO:0000313" key="2">
    <source>
        <dbReference type="Ensembl" id="ENSORLP00015005605.1"/>
    </source>
</evidence>
<accession>A0A3P9HCV1</accession>
<dbReference type="GO" id="GO:0003676">
    <property type="term" value="F:nucleic acid binding"/>
    <property type="evidence" value="ECO:0007669"/>
    <property type="project" value="InterPro"/>
</dbReference>
<dbReference type="InterPro" id="IPR036397">
    <property type="entry name" value="RNaseH_sf"/>
</dbReference>
<dbReference type="AlphaFoldDB" id="A0A3P9HCV1"/>
<reference evidence="2" key="4">
    <citation type="submission" date="2025-09" db="UniProtKB">
        <authorList>
            <consortium name="Ensembl"/>
        </authorList>
    </citation>
    <scope>IDENTIFICATION</scope>
    <source>
        <strain evidence="2">HSOK</strain>
    </source>
</reference>